<feature type="compositionally biased region" description="Basic and acidic residues" evidence="1">
    <location>
        <begin position="823"/>
        <end position="833"/>
    </location>
</feature>
<evidence type="ECO:0000313" key="3">
    <source>
        <dbReference type="EMBL" id="CAE6472822.1"/>
    </source>
</evidence>
<dbReference type="EMBL" id="CAJMWX010001176">
    <property type="protein sequence ID" value="CAE6472822.1"/>
    <property type="molecule type" value="Genomic_DNA"/>
</dbReference>
<feature type="region of interest" description="Disordered" evidence="1">
    <location>
        <begin position="1"/>
        <end position="282"/>
    </location>
</feature>
<feature type="compositionally biased region" description="Basic and acidic residues" evidence="1">
    <location>
        <begin position="257"/>
        <end position="282"/>
    </location>
</feature>
<evidence type="ECO:0000256" key="1">
    <source>
        <dbReference type="SAM" id="MobiDB-lite"/>
    </source>
</evidence>
<feature type="compositionally biased region" description="Pro residues" evidence="1">
    <location>
        <begin position="114"/>
        <end position="128"/>
    </location>
</feature>
<dbReference type="InterPro" id="IPR045341">
    <property type="entry name" value="DUF6532"/>
</dbReference>
<reference evidence="3" key="1">
    <citation type="submission" date="2021-01" db="EMBL/GenBank/DDBJ databases">
        <authorList>
            <person name="Kaushik A."/>
        </authorList>
    </citation>
    <scope>NUCLEOTIDE SEQUENCE</scope>
    <source>
        <strain evidence="3">AG4-R118</strain>
    </source>
</reference>
<feature type="domain" description="DUF6532" evidence="2">
    <location>
        <begin position="498"/>
        <end position="691"/>
    </location>
</feature>
<dbReference type="AlphaFoldDB" id="A0A8H3C629"/>
<feature type="region of interest" description="Disordered" evidence="1">
    <location>
        <begin position="382"/>
        <end position="418"/>
    </location>
</feature>
<dbReference type="Pfam" id="PF20149">
    <property type="entry name" value="DUF6532"/>
    <property type="match status" value="1"/>
</dbReference>
<feature type="compositionally biased region" description="Acidic residues" evidence="1">
    <location>
        <begin position="855"/>
        <end position="865"/>
    </location>
</feature>
<feature type="compositionally biased region" description="Low complexity" evidence="1">
    <location>
        <begin position="382"/>
        <end position="391"/>
    </location>
</feature>
<feature type="region of interest" description="Disordered" evidence="1">
    <location>
        <begin position="755"/>
        <end position="924"/>
    </location>
</feature>
<gene>
    <name evidence="3" type="ORF">RDB_LOCUS110433</name>
</gene>
<proteinExistence type="predicted"/>
<feature type="compositionally biased region" description="Low complexity" evidence="1">
    <location>
        <begin position="340"/>
        <end position="353"/>
    </location>
</feature>
<accession>A0A8H3C629</accession>
<feature type="compositionally biased region" description="Polar residues" evidence="1">
    <location>
        <begin position="394"/>
        <end position="416"/>
    </location>
</feature>
<feature type="compositionally biased region" description="Acidic residues" evidence="1">
    <location>
        <begin position="811"/>
        <end position="821"/>
    </location>
</feature>
<feature type="compositionally biased region" description="Basic and acidic residues" evidence="1">
    <location>
        <begin position="30"/>
        <end position="40"/>
    </location>
</feature>
<organism evidence="3 4">
    <name type="scientific">Rhizoctonia solani</name>
    <dbReference type="NCBI Taxonomy" id="456999"/>
    <lineage>
        <taxon>Eukaryota</taxon>
        <taxon>Fungi</taxon>
        <taxon>Dikarya</taxon>
        <taxon>Basidiomycota</taxon>
        <taxon>Agaricomycotina</taxon>
        <taxon>Agaricomycetes</taxon>
        <taxon>Cantharellales</taxon>
        <taxon>Ceratobasidiaceae</taxon>
        <taxon>Rhizoctonia</taxon>
    </lineage>
</organism>
<feature type="compositionally biased region" description="Polar residues" evidence="1">
    <location>
        <begin position="768"/>
        <end position="778"/>
    </location>
</feature>
<comment type="caution">
    <text evidence="3">The sequence shown here is derived from an EMBL/GenBank/DDBJ whole genome shotgun (WGS) entry which is preliminary data.</text>
</comment>
<feature type="compositionally biased region" description="Basic and acidic residues" evidence="1">
    <location>
        <begin position="882"/>
        <end position="895"/>
    </location>
</feature>
<feature type="region of interest" description="Disordered" evidence="1">
    <location>
        <begin position="331"/>
        <end position="353"/>
    </location>
</feature>
<evidence type="ECO:0000259" key="2">
    <source>
        <dbReference type="Pfam" id="PF20149"/>
    </source>
</evidence>
<dbReference type="Proteomes" id="UP000663888">
    <property type="component" value="Unassembled WGS sequence"/>
</dbReference>
<protein>
    <recommendedName>
        <fullName evidence="2">DUF6532 domain-containing protein</fullName>
    </recommendedName>
</protein>
<sequence>MARRRKVGGLTPPPEPVDVDAPRISRHKRSNDNDSDRLDLVDDAPPTKVIKTSASASASLKGDTPTSRLPEPDTAPAPDITTKKKKKSKRSAPVIDADQEMDDLTTGTSLETPNPDPDPPSSAPPKPAKPTKAKDDALDPPLVAVGQITIGDSLLPAEPAPTKAKRKKKDQTSTPTVHPDTPEVTIRASNVPVPTAVSPPKKKKKKSKNAAQQEGDVETNSPGNPVASDQAATTTATGTSGRTKLPSSVARRAAAQEADKQSQKATEAKRKLEKAQKATVHETPEATAAFLAKTQAQTIHTAISITPIQAQPSTSGSQRTKKDDMKNLLEQRANNRTRRTIPPSTSSASSASAYGVNQSNVGLYSSGPSLAPPSRVASLSRASSAVPSARSESIPPSNFSRGTTSEPLASSTSGATNAEAEEVSTLAEYYVDIPQEFAPRLPRYDPLPEPLRDVERLHPVSEQDVHQLTTAQQREYRKALRFEVKDLTKTDSLIVSSAISRLEAIMNTINCFPNNEDLFHYMLVANAWACRKHNLGNLRLIEGSPYEELLFARSSQMRSAIVKAVGSKVPLRYKFSADKTDKAIKSNGNKAAYQLTDANFVCPANDLGALYENKVFEDIFEAAFFTRINSAGVTHRDLWKTVTIPALAMAATAIEKVLMDCVNKSTSMDAKALPFSKELFSGKYLAHMSALCMIFKIKDPLVNRSGNRLAQYLRDMGSHLLEKYPETSTTLATLVEPRISMASILGRYGRSIHATAPAPAPAPAPASHTLTILNPPTESESEYESGSDADSKPEPQPQPHSETQPKSESESGSEFESDSDSDSGLKSKADPKGKSVIIPTVQVPASSKPKLDTSSEYESDSETNSETDGQGDVTNPTAWVKAVEEEPSPRSRFDAMKALVVGTDESEEDSDGEGQSGIGAAMTG</sequence>
<name>A0A8H3C629_9AGAM</name>
<evidence type="ECO:0000313" key="4">
    <source>
        <dbReference type="Proteomes" id="UP000663888"/>
    </source>
</evidence>